<proteinExistence type="predicted"/>
<evidence type="ECO:0000256" key="1">
    <source>
        <dbReference type="SAM" id="MobiDB-lite"/>
    </source>
</evidence>
<feature type="compositionally biased region" description="Basic and acidic residues" evidence="1">
    <location>
        <begin position="52"/>
        <end position="67"/>
    </location>
</feature>
<reference evidence="2 3" key="1">
    <citation type="journal article" date="2023" name="Nucleic Acids Res.">
        <title>The hologenome of Daphnia magna reveals possible DNA methylation and microbiome-mediated evolution of the host genome.</title>
        <authorList>
            <person name="Chaturvedi A."/>
            <person name="Li X."/>
            <person name="Dhandapani V."/>
            <person name="Marshall H."/>
            <person name="Kissane S."/>
            <person name="Cuenca-Cambronero M."/>
            <person name="Asole G."/>
            <person name="Calvet F."/>
            <person name="Ruiz-Romero M."/>
            <person name="Marangio P."/>
            <person name="Guigo R."/>
            <person name="Rago D."/>
            <person name="Mirbahai L."/>
            <person name="Eastwood N."/>
            <person name="Colbourne J.K."/>
            <person name="Zhou J."/>
            <person name="Mallon E."/>
            <person name="Orsini L."/>
        </authorList>
    </citation>
    <scope>NUCLEOTIDE SEQUENCE [LARGE SCALE GENOMIC DNA]</scope>
    <source>
        <strain evidence="2">LRV0_1</strain>
    </source>
</reference>
<dbReference type="Proteomes" id="UP001234178">
    <property type="component" value="Unassembled WGS sequence"/>
</dbReference>
<feature type="region of interest" description="Disordered" evidence="1">
    <location>
        <begin position="45"/>
        <end position="67"/>
    </location>
</feature>
<organism evidence="2 3">
    <name type="scientific">Daphnia magna</name>
    <dbReference type="NCBI Taxonomy" id="35525"/>
    <lineage>
        <taxon>Eukaryota</taxon>
        <taxon>Metazoa</taxon>
        <taxon>Ecdysozoa</taxon>
        <taxon>Arthropoda</taxon>
        <taxon>Crustacea</taxon>
        <taxon>Branchiopoda</taxon>
        <taxon>Diplostraca</taxon>
        <taxon>Cladocera</taxon>
        <taxon>Anomopoda</taxon>
        <taxon>Daphniidae</taxon>
        <taxon>Daphnia</taxon>
    </lineage>
</organism>
<evidence type="ECO:0000313" key="2">
    <source>
        <dbReference type="EMBL" id="KAK4003107.1"/>
    </source>
</evidence>
<gene>
    <name evidence="2" type="ORF">OUZ56_004889</name>
</gene>
<sequence length="67" mass="7360">MVGQEVLNDGTLEVSLVSLMKNAVGNKSYFSEDLVTLLPQPIPTDRQGLHSSLEKKQNTAGLKLKDY</sequence>
<keyword evidence="3" id="KW-1185">Reference proteome</keyword>
<protein>
    <submittedName>
        <fullName evidence="2">Uncharacterized protein</fullName>
    </submittedName>
</protein>
<name>A0ABQ9YR59_9CRUS</name>
<comment type="caution">
    <text evidence="2">The sequence shown here is derived from an EMBL/GenBank/DDBJ whole genome shotgun (WGS) entry which is preliminary data.</text>
</comment>
<accession>A0ABQ9YR59</accession>
<evidence type="ECO:0000313" key="3">
    <source>
        <dbReference type="Proteomes" id="UP001234178"/>
    </source>
</evidence>
<dbReference type="EMBL" id="JAOYFB010000001">
    <property type="protein sequence ID" value="KAK4003107.1"/>
    <property type="molecule type" value="Genomic_DNA"/>
</dbReference>